<reference evidence="2 3" key="1">
    <citation type="submission" date="2009-10" db="EMBL/GenBank/DDBJ databases">
        <authorList>
            <person name="Harkins D.M."/>
            <person name="Madupu R."/>
            <person name="Durkin A.S."/>
            <person name="Torralba M."/>
            <person name="Methe B."/>
            <person name="Sutton G.G."/>
            <person name="Strausberg R.L."/>
            <person name="Nelson K.E."/>
        </authorList>
    </citation>
    <scope>NUCLEOTIDE SEQUENCE [LARGE SCALE GENOMIC DNA]</scope>
    <source>
        <strain evidence="2 3">F0264</strain>
    </source>
</reference>
<gene>
    <name evidence="2" type="ORF">HMPREF0554_1230</name>
</gene>
<dbReference type="EMBL" id="ADAD01000049">
    <property type="protein sequence ID" value="EEY35715.1"/>
    <property type="molecule type" value="Genomic_DNA"/>
</dbReference>
<dbReference type="RefSeq" id="WP_006806657.1">
    <property type="nucleotide sequence ID" value="NZ_ADAD01000049.1"/>
</dbReference>
<dbReference type="AlphaFoldDB" id="D0GJK7"/>
<organism evidence="2 3">
    <name type="scientific">Pseudoleptotrichia goodfellowii F0264</name>
    <dbReference type="NCBI Taxonomy" id="596323"/>
    <lineage>
        <taxon>Bacteria</taxon>
        <taxon>Fusobacteriati</taxon>
        <taxon>Fusobacteriota</taxon>
        <taxon>Fusobacteriia</taxon>
        <taxon>Fusobacteriales</taxon>
        <taxon>Leptotrichiaceae</taxon>
        <taxon>Pseudoleptotrichia</taxon>
    </lineage>
</organism>
<feature type="coiled-coil region" evidence="1">
    <location>
        <begin position="137"/>
        <end position="164"/>
    </location>
</feature>
<accession>D0GJK7</accession>
<sequence length="606" mass="72684">MSEKIEIRMSNWLFNAGLLGFINVLENSNEEIRINDEKRSIEFSPKVLENFEYKYFDFLILRYNEILPSTRILRFQENLEKIENFKNSEKENEFISKNIKELLQEINYIKNKKYNNINIEKITFEKFEATKKNIKKLDESKYEIKELKENLKNITEIIKIIEENRNSFQLEDIKTIVRYGWEGIAFLDNANIAIRRKNGIDIGSIYKIYQDFFIKDIQEYIQKDKSKFEGQCSISNAPLPIPYDKKENKNYNKTIQFLGDFFNPNDKKSNVWNFENDIYVSPIVYLIYSCVPAGFIYSNYNSKGSGKGIFINLNYNITQLKKVNNGIFSNIFEKNINEEDKLYRNIFKKFELGNQNYKYDISDIQVIKTFERREIPKKSYPKYRFNILSKRILEFIQKNLNKINSFFGKYYVFKDEKDNPKWDTTVYLYKDIIERLLENRDLFLYIDKLCYVKISERYKYNYSNKNLLDLIYINMNNMWRFRDMKDKVEKSEKEIENEQLTYKDINTIKNNAYHFREKYNKVSNNEDKIKGLQYRLQNALRTNNVDLFMDILISAHAYAGKEIHKLFLKALDNDDDFKTLGYAFLIGLLKGDKEENTNNKQVKGVE</sequence>
<name>D0GJK7_9FUSO</name>
<evidence type="ECO:0000256" key="1">
    <source>
        <dbReference type="SAM" id="Coils"/>
    </source>
</evidence>
<dbReference type="eggNOG" id="ENOG502Z80D">
    <property type="taxonomic scope" value="Bacteria"/>
</dbReference>
<evidence type="ECO:0000313" key="2">
    <source>
        <dbReference type="EMBL" id="EEY35715.1"/>
    </source>
</evidence>
<evidence type="ECO:0008006" key="4">
    <source>
        <dbReference type="Google" id="ProtNLM"/>
    </source>
</evidence>
<protein>
    <recommendedName>
        <fullName evidence="4">CRISPR-associated cxxc_cxxc protein Cst1</fullName>
    </recommendedName>
</protein>
<comment type="caution">
    <text evidence="2">The sequence shown here is derived from an EMBL/GenBank/DDBJ whole genome shotgun (WGS) entry which is preliminary data.</text>
</comment>
<proteinExistence type="predicted"/>
<keyword evidence="1" id="KW-0175">Coiled coil</keyword>
<feature type="coiled-coil region" evidence="1">
    <location>
        <begin position="85"/>
        <end position="112"/>
    </location>
</feature>
<keyword evidence="3" id="KW-1185">Reference proteome</keyword>
<evidence type="ECO:0000313" key="3">
    <source>
        <dbReference type="Proteomes" id="UP000004226"/>
    </source>
</evidence>
<dbReference type="Proteomes" id="UP000004226">
    <property type="component" value="Unassembled WGS sequence"/>
</dbReference>